<dbReference type="SUPFAM" id="SSF55874">
    <property type="entry name" value="ATPase domain of HSP90 chaperone/DNA topoisomerase II/histidine kinase"/>
    <property type="match status" value="1"/>
</dbReference>
<evidence type="ECO:0000313" key="15">
    <source>
        <dbReference type="Proteomes" id="UP000037020"/>
    </source>
</evidence>
<comment type="subcellular location">
    <subcellularLocation>
        <location evidence="2">Cell membrane</location>
    </subcellularLocation>
</comment>
<dbReference type="PROSITE" id="PS50885">
    <property type="entry name" value="HAMP"/>
    <property type="match status" value="1"/>
</dbReference>
<dbReference type="Pfam" id="PF00672">
    <property type="entry name" value="HAMP"/>
    <property type="match status" value="1"/>
</dbReference>
<name>A0ABR5ITF4_9ACTN</name>
<evidence type="ECO:0000256" key="7">
    <source>
        <dbReference type="ARBA" id="ARBA00022777"/>
    </source>
</evidence>
<dbReference type="SUPFAM" id="SSF158472">
    <property type="entry name" value="HAMP domain-like"/>
    <property type="match status" value="1"/>
</dbReference>
<evidence type="ECO:0000256" key="2">
    <source>
        <dbReference type="ARBA" id="ARBA00004236"/>
    </source>
</evidence>
<dbReference type="Gene3D" id="6.10.340.10">
    <property type="match status" value="1"/>
</dbReference>
<keyword evidence="5" id="KW-0808">Transferase</keyword>
<dbReference type="SMART" id="SM00388">
    <property type="entry name" value="HisKA"/>
    <property type="match status" value="1"/>
</dbReference>
<evidence type="ECO:0000256" key="10">
    <source>
        <dbReference type="ARBA" id="ARBA00023136"/>
    </source>
</evidence>
<comment type="caution">
    <text evidence="14">The sequence shown here is derived from an EMBL/GenBank/DDBJ whole genome shotgun (WGS) entry which is preliminary data.</text>
</comment>
<accession>A0ABR5ITF4</accession>
<evidence type="ECO:0000256" key="6">
    <source>
        <dbReference type="ARBA" id="ARBA00022692"/>
    </source>
</evidence>
<evidence type="ECO:0000259" key="13">
    <source>
        <dbReference type="PROSITE" id="PS50885"/>
    </source>
</evidence>
<evidence type="ECO:0000256" key="1">
    <source>
        <dbReference type="ARBA" id="ARBA00000085"/>
    </source>
</evidence>
<dbReference type="SMART" id="SM00304">
    <property type="entry name" value="HAMP"/>
    <property type="match status" value="1"/>
</dbReference>
<keyword evidence="8 11" id="KW-1133">Transmembrane helix</keyword>
<dbReference type="PANTHER" id="PTHR45436">
    <property type="entry name" value="SENSOR HISTIDINE KINASE YKOH"/>
    <property type="match status" value="1"/>
</dbReference>
<dbReference type="PANTHER" id="PTHR45436:SF5">
    <property type="entry name" value="SENSOR HISTIDINE KINASE TRCS"/>
    <property type="match status" value="1"/>
</dbReference>
<dbReference type="InterPro" id="IPR050428">
    <property type="entry name" value="TCS_sensor_his_kinase"/>
</dbReference>
<proteinExistence type="predicted"/>
<dbReference type="Gene3D" id="1.10.287.130">
    <property type="match status" value="1"/>
</dbReference>
<dbReference type="SUPFAM" id="SSF47384">
    <property type="entry name" value="Homodimeric domain of signal transducing histidine kinase"/>
    <property type="match status" value="1"/>
</dbReference>
<feature type="domain" description="Histidine kinase" evidence="12">
    <location>
        <begin position="184"/>
        <end position="395"/>
    </location>
</feature>
<feature type="transmembrane region" description="Helical" evidence="11">
    <location>
        <begin position="99"/>
        <end position="122"/>
    </location>
</feature>
<dbReference type="InterPro" id="IPR003594">
    <property type="entry name" value="HATPase_dom"/>
</dbReference>
<evidence type="ECO:0000256" key="5">
    <source>
        <dbReference type="ARBA" id="ARBA00022679"/>
    </source>
</evidence>
<dbReference type="InterPro" id="IPR005467">
    <property type="entry name" value="His_kinase_dom"/>
</dbReference>
<evidence type="ECO:0000256" key="9">
    <source>
        <dbReference type="ARBA" id="ARBA00023012"/>
    </source>
</evidence>
<dbReference type="InterPro" id="IPR003661">
    <property type="entry name" value="HisK_dim/P_dom"/>
</dbReference>
<dbReference type="CDD" id="cd06225">
    <property type="entry name" value="HAMP"/>
    <property type="match status" value="1"/>
</dbReference>
<dbReference type="CDD" id="cd00082">
    <property type="entry name" value="HisKA"/>
    <property type="match status" value="1"/>
</dbReference>
<dbReference type="InterPro" id="IPR036890">
    <property type="entry name" value="HATPase_C_sf"/>
</dbReference>
<keyword evidence="15" id="KW-1185">Reference proteome</keyword>
<evidence type="ECO:0000256" key="11">
    <source>
        <dbReference type="SAM" id="Phobius"/>
    </source>
</evidence>
<keyword evidence="9" id="KW-0902">Two-component regulatory system</keyword>
<sequence>MVFGGVFLVLGTSLLVFVNVLSSAGTQERAGHIRSAAQARSGHPVEVYVPVRRIPLPAPTFTPGTSGTAPTEGPYAKVYWMREIAQVSDGVSQAASQQLVFWSVVALLVTALLAVGVGWWTAGRVLRPVHVMTAKARRISGRNLHERIGQGGPDDELKELADTIDALLGRLQEAFDSQRRFIANASHELRTPLATQRAAIQVGLEGGRPSAEELAETKETLLATNRRSERLIDGLLVLARSERGLESRERLNLADVVAEETAAVRGRAERSKVKVTVRATDAQVWGNRLLLGQLTGNLLRNAVIHNHEGGTVDVRVGPRLLTVRNTGPFIEPGEVEELFEPFRRGDGRDRLGSADGTGLGLSIVRSIARAHGGVAEATANPGGGLTVTVRLGETNAPRGRFRPAPPRP</sequence>
<comment type="catalytic activity">
    <reaction evidence="1">
        <text>ATP + protein L-histidine = ADP + protein N-phospho-L-histidine.</text>
        <dbReference type="EC" id="2.7.13.3"/>
    </reaction>
</comment>
<evidence type="ECO:0000256" key="8">
    <source>
        <dbReference type="ARBA" id="ARBA00022989"/>
    </source>
</evidence>
<evidence type="ECO:0000259" key="12">
    <source>
        <dbReference type="PROSITE" id="PS50109"/>
    </source>
</evidence>
<evidence type="ECO:0000313" key="14">
    <source>
        <dbReference type="EMBL" id="KOG62112.1"/>
    </source>
</evidence>
<dbReference type="CDD" id="cd00075">
    <property type="entry name" value="HATPase"/>
    <property type="match status" value="1"/>
</dbReference>
<dbReference type="EC" id="2.7.13.3" evidence="3"/>
<reference evidence="14 15" key="1">
    <citation type="submission" date="2015-07" db="EMBL/GenBank/DDBJ databases">
        <authorList>
            <person name="Ju K.-S."/>
            <person name="Doroghazi J.R."/>
            <person name="Metcalf W.W."/>
        </authorList>
    </citation>
    <scope>NUCLEOTIDE SEQUENCE [LARGE SCALE GENOMIC DNA]</scope>
    <source>
        <strain evidence="14 15">NRRL B-3589</strain>
    </source>
</reference>
<dbReference type="PROSITE" id="PS50109">
    <property type="entry name" value="HIS_KIN"/>
    <property type="match status" value="1"/>
</dbReference>
<dbReference type="InterPro" id="IPR003660">
    <property type="entry name" value="HAMP_dom"/>
</dbReference>
<keyword evidence="10 11" id="KW-0472">Membrane</keyword>
<dbReference type="Gene3D" id="3.30.565.10">
    <property type="entry name" value="Histidine kinase-like ATPase, C-terminal domain"/>
    <property type="match status" value="1"/>
</dbReference>
<dbReference type="EMBL" id="LGUT01004105">
    <property type="protein sequence ID" value="KOG62112.1"/>
    <property type="molecule type" value="Genomic_DNA"/>
</dbReference>
<feature type="domain" description="HAMP" evidence="13">
    <location>
        <begin position="123"/>
        <end position="176"/>
    </location>
</feature>
<evidence type="ECO:0000256" key="3">
    <source>
        <dbReference type="ARBA" id="ARBA00012438"/>
    </source>
</evidence>
<evidence type="ECO:0000256" key="4">
    <source>
        <dbReference type="ARBA" id="ARBA00022553"/>
    </source>
</evidence>
<dbReference type="InterPro" id="IPR036097">
    <property type="entry name" value="HisK_dim/P_sf"/>
</dbReference>
<dbReference type="Pfam" id="PF02518">
    <property type="entry name" value="HATPase_c"/>
    <property type="match status" value="1"/>
</dbReference>
<keyword evidence="7" id="KW-0418">Kinase</keyword>
<gene>
    <name evidence="14" type="ORF">ADK38_42305</name>
</gene>
<keyword evidence="4" id="KW-0597">Phosphoprotein</keyword>
<dbReference type="Pfam" id="PF00512">
    <property type="entry name" value="HisKA"/>
    <property type="match status" value="1"/>
</dbReference>
<organism evidence="14 15">
    <name type="scientific">Streptomyces varsoviensis</name>
    <dbReference type="NCBI Taxonomy" id="67373"/>
    <lineage>
        <taxon>Bacteria</taxon>
        <taxon>Bacillati</taxon>
        <taxon>Actinomycetota</taxon>
        <taxon>Actinomycetes</taxon>
        <taxon>Kitasatosporales</taxon>
        <taxon>Streptomycetaceae</taxon>
        <taxon>Streptomyces</taxon>
    </lineage>
</organism>
<dbReference type="SMART" id="SM00387">
    <property type="entry name" value="HATPase_c"/>
    <property type="match status" value="1"/>
</dbReference>
<keyword evidence="6 11" id="KW-0812">Transmembrane</keyword>
<dbReference type="Proteomes" id="UP000037020">
    <property type="component" value="Unassembled WGS sequence"/>
</dbReference>
<dbReference type="InterPro" id="IPR004358">
    <property type="entry name" value="Sig_transdc_His_kin-like_C"/>
</dbReference>
<dbReference type="PRINTS" id="PR00344">
    <property type="entry name" value="BCTRLSENSOR"/>
</dbReference>
<protein>
    <recommendedName>
        <fullName evidence="3">histidine kinase</fullName>
        <ecNumber evidence="3">2.7.13.3</ecNumber>
    </recommendedName>
</protein>